<dbReference type="Pfam" id="PF02086">
    <property type="entry name" value="MethyltransfD12"/>
    <property type="match status" value="1"/>
</dbReference>
<protein>
    <recommendedName>
        <fullName evidence="2">site-specific DNA-methyltransferase (adenine-specific)</fullName>
        <ecNumber evidence="2">2.1.1.72</ecNumber>
    </recommendedName>
</protein>
<dbReference type="GO" id="GO:0009007">
    <property type="term" value="F:site-specific DNA-methyltransferase (adenine-specific) activity"/>
    <property type="evidence" value="ECO:0007669"/>
    <property type="project" value="UniProtKB-EC"/>
</dbReference>
<dbReference type="GO" id="GO:0032259">
    <property type="term" value="P:methylation"/>
    <property type="evidence" value="ECO:0007669"/>
    <property type="project" value="UniProtKB-KW"/>
</dbReference>
<gene>
    <name evidence="7" type="ORF">CCR94_16210</name>
</gene>
<dbReference type="InterPro" id="IPR023095">
    <property type="entry name" value="Ade_MeTrfase_dom_2"/>
</dbReference>
<evidence type="ECO:0000256" key="1">
    <source>
        <dbReference type="ARBA" id="ARBA00006594"/>
    </source>
</evidence>
<organism evidence="7 8">
    <name type="scientific">Rhodoblastus sphagnicola</name>
    <dbReference type="NCBI Taxonomy" id="333368"/>
    <lineage>
        <taxon>Bacteria</taxon>
        <taxon>Pseudomonadati</taxon>
        <taxon>Pseudomonadota</taxon>
        <taxon>Alphaproteobacteria</taxon>
        <taxon>Hyphomicrobiales</taxon>
        <taxon>Rhodoblastaceae</taxon>
        <taxon>Rhodoblastus</taxon>
    </lineage>
</organism>
<evidence type="ECO:0000256" key="3">
    <source>
        <dbReference type="ARBA" id="ARBA00022603"/>
    </source>
</evidence>
<dbReference type="InterPro" id="IPR029063">
    <property type="entry name" value="SAM-dependent_MTases_sf"/>
</dbReference>
<dbReference type="OrthoDB" id="9805629at2"/>
<keyword evidence="8" id="KW-1185">Reference proteome</keyword>
<proteinExistence type="inferred from homology"/>
<dbReference type="Proteomes" id="UP000239089">
    <property type="component" value="Unassembled WGS sequence"/>
</dbReference>
<dbReference type="PANTHER" id="PTHR30481">
    <property type="entry name" value="DNA ADENINE METHYLASE"/>
    <property type="match status" value="1"/>
</dbReference>
<evidence type="ECO:0000256" key="2">
    <source>
        <dbReference type="ARBA" id="ARBA00011900"/>
    </source>
</evidence>
<dbReference type="AlphaFoldDB" id="A0A2S6N2S7"/>
<dbReference type="PANTHER" id="PTHR30481:SF4">
    <property type="entry name" value="SITE-SPECIFIC DNA-METHYLTRANSFERASE (ADENINE-SPECIFIC)"/>
    <property type="match status" value="1"/>
</dbReference>
<comment type="similarity">
    <text evidence="1">Belongs to the N(4)/N(6)-methyltransferase family.</text>
</comment>
<evidence type="ECO:0000256" key="6">
    <source>
        <dbReference type="ARBA" id="ARBA00047942"/>
    </source>
</evidence>
<reference evidence="7 8" key="1">
    <citation type="journal article" date="2018" name="Arch. Microbiol.">
        <title>New insights into the metabolic potential of the phototrophic purple bacterium Rhodopila globiformis DSM 161(T) from its draft genome sequence and evidence for a vanadium-dependent nitrogenase.</title>
        <authorList>
            <person name="Imhoff J.F."/>
            <person name="Rahn T."/>
            <person name="Kunzel S."/>
            <person name="Neulinger S.C."/>
        </authorList>
    </citation>
    <scope>NUCLEOTIDE SEQUENCE [LARGE SCALE GENOMIC DNA]</scope>
    <source>
        <strain evidence="7 8">DSM 16996</strain>
    </source>
</reference>
<dbReference type="EC" id="2.1.1.72" evidence="2"/>
<dbReference type="GO" id="GO:0009307">
    <property type="term" value="P:DNA restriction-modification system"/>
    <property type="evidence" value="ECO:0007669"/>
    <property type="project" value="InterPro"/>
</dbReference>
<dbReference type="GO" id="GO:0043565">
    <property type="term" value="F:sequence-specific DNA binding"/>
    <property type="evidence" value="ECO:0007669"/>
    <property type="project" value="TreeGrafter"/>
</dbReference>
<dbReference type="RefSeq" id="WP_104508890.1">
    <property type="nucleotide sequence ID" value="NZ_JACIGC010000011.1"/>
</dbReference>
<dbReference type="InterPro" id="IPR012327">
    <property type="entry name" value="MeTrfase_D12"/>
</dbReference>
<evidence type="ECO:0000256" key="5">
    <source>
        <dbReference type="ARBA" id="ARBA00022691"/>
    </source>
</evidence>
<dbReference type="GO" id="GO:0006298">
    <property type="term" value="P:mismatch repair"/>
    <property type="evidence" value="ECO:0007669"/>
    <property type="project" value="TreeGrafter"/>
</dbReference>
<keyword evidence="4 7" id="KW-0808">Transferase</keyword>
<dbReference type="Gene3D" id="3.40.50.150">
    <property type="entry name" value="Vaccinia Virus protein VP39"/>
    <property type="match status" value="1"/>
</dbReference>
<dbReference type="EMBL" id="NHSJ01000100">
    <property type="protein sequence ID" value="PPQ28933.1"/>
    <property type="molecule type" value="Genomic_DNA"/>
</dbReference>
<keyword evidence="5" id="KW-0949">S-adenosyl-L-methionine</keyword>
<keyword evidence="3 7" id="KW-0489">Methyltransferase</keyword>
<comment type="caution">
    <text evidence="7">The sequence shown here is derived from an EMBL/GenBank/DDBJ whole genome shotgun (WGS) entry which is preliminary data.</text>
</comment>
<accession>A0A2S6N2S7</accession>
<dbReference type="PIRSF" id="PIRSF000398">
    <property type="entry name" value="M_m6A_EcoRV"/>
    <property type="match status" value="1"/>
</dbReference>
<dbReference type="SUPFAM" id="SSF53335">
    <property type="entry name" value="S-adenosyl-L-methionine-dependent methyltransferases"/>
    <property type="match status" value="1"/>
</dbReference>
<name>A0A2S6N2S7_9HYPH</name>
<sequence>MEDHQEFRAAPRAKPAAGYIGGKRQLASRLAEKIAATPHEVYAEGFVGMGGVFFRRETAPRCEVINDMSRDVAIFFRVLQRHYQAFMDMLKWQLTSRAEFERLRAQTPDSLTDLERAARFLYLQKLSFGGKVAGRTFGVQMGGPARFDVIKLGVALEAIHARLAGVTIECLDWAAFLSRWDRPRTLFFLDPPYFGTEDYYGKDLFDPAQHEHMAEALSRIEGRFILTINDLPETRRVYRRFKVEAVSLTYSAPGSGRQQPAREIIVSN</sequence>
<evidence type="ECO:0000313" key="7">
    <source>
        <dbReference type="EMBL" id="PPQ28933.1"/>
    </source>
</evidence>
<dbReference type="Gene3D" id="1.10.1020.10">
    <property type="entry name" value="Adenine-specific Methyltransferase, Domain 2"/>
    <property type="match status" value="1"/>
</dbReference>
<dbReference type="GO" id="GO:1904047">
    <property type="term" value="F:S-adenosyl-L-methionine binding"/>
    <property type="evidence" value="ECO:0007669"/>
    <property type="project" value="TreeGrafter"/>
</dbReference>
<dbReference type="InterPro" id="IPR012263">
    <property type="entry name" value="M_m6A_EcoRV"/>
</dbReference>
<evidence type="ECO:0000256" key="4">
    <source>
        <dbReference type="ARBA" id="ARBA00022679"/>
    </source>
</evidence>
<comment type="catalytic activity">
    <reaction evidence="6">
        <text>a 2'-deoxyadenosine in DNA + S-adenosyl-L-methionine = an N(6)-methyl-2'-deoxyadenosine in DNA + S-adenosyl-L-homocysteine + H(+)</text>
        <dbReference type="Rhea" id="RHEA:15197"/>
        <dbReference type="Rhea" id="RHEA-COMP:12418"/>
        <dbReference type="Rhea" id="RHEA-COMP:12419"/>
        <dbReference type="ChEBI" id="CHEBI:15378"/>
        <dbReference type="ChEBI" id="CHEBI:57856"/>
        <dbReference type="ChEBI" id="CHEBI:59789"/>
        <dbReference type="ChEBI" id="CHEBI:90615"/>
        <dbReference type="ChEBI" id="CHEBI:90616"/>
        <dbReference type="EC" id="2.1.1.72"/>
    </reaction>
</comment>
<evidence type="ECO:0000313" key="8">
    <source>
        <dbReference type="Proteomes" id="UP000239089"/>
    </source>
</evidence>
<dbReference type="PRINTS" id="PR00505">
    <property type="entry name" value="D12N6MTFRASE"/>
</dbReference>